<dbReference type="Proteomes" id="UP001604335">
    <property type="component" value="Unassembled WGS sequence"/>
</dbReference>
<protein>
    <submittedName>
        <fullName evidence="1">Uncharacterized protein</fullName>
    </submittedName>
</protein>
<reference evidence="2" key="1">
    <citation type="journal article" date="2024" name="Algal Res.">
        <title>Biochemical, toxicological and genomic investigation of a high-biomass producing Limnothrix strain isolated from Italian shallow drinking water reservoir.</title>
        <authorList>
            <person name="Simonazzi M."/>
            <person name="Shishido T.K."/>
            <person name="Delbaje E."/>
            <person name="Wahlsten M."/>
            <person name="Fewer D.P."/>
            <person name="Sivonen K."/>
            <person name="Pezzolesi L."/>
            <person name="Pistocchi R."/>
        </authorList>
    </citation>
    <scope>NUCLEOTIDE SEQUENCE [LARGE SCALE GENOMIC DNA]</scope>
    <source>
        <strain evidence="2">LRLZ20PSL1</strain>
    </source>
</reference>
<dbReference type="EMBL" id="JAZAQF010000001">
    <property type="protein sequence ID" value="MFG3816157.1"/>
    <property type="molecule type" value="Genomic_DNA"/>
</dbReference>
<comment type="caution">
    <text evidence="1">The sequence shown here is derived from an EMBL/GenBank/DDBJ whole genome shotgun (WGS) entry which is preliminary data.</text>
</comment>
<organism evidence="1 2">
    <name type="scientific">Limnothrix redekei LRLZ20PSL1</name>
    <dbReference type="NCBI Taxonomy" id="3112953"/>
    <lineage>
        <taxon>Bacteria</taxon>
        <taxon>Bacillati</taxon>
        <taxon>Cyanobacteriota</taxon>
        <taxon>Cyanophyceae</taxon>
        <taxon>Pseudanabaenales</taxon>
        <taxon>Pseudanabaenaceae</taxon>
        <taxon>Limnothrix</taxon>
    </lineage>
</organism>
<keyword evidence="2" id="KW-1185">Reference proteome</keyword>
<proteinExistence type="predicted"/>
<name>A0ABW7C4U0_9CYAN</name>
<accession>A0ABW7C4U0</accession>
<dbReference type="RefSeq" id="WP_393009843.1">
    <property type="nucleotide sequence ID" value="NZ_JAZAQF010000001.1"/>
</dbReference>
<evidence type="ECO:0000313" key="2">
    <source>
        <dbReference type="Proteomes" id="UP001604335"/>
    </source>
</evidence>
<sequence>MRPGVGREFDQMLGDRDLWGSVGIDGDASIESSRRQLPWAWGNLSLARSSFGPP</sequence>
<evidence type="ECO:0000313" key="1">
    <source>
        <dbReference type="EMBL" id="MFG3816157.1"/>
    </source>
</evidence>
<gene>
    <name evidence="1" type="ORF">VPK24_00790</name>
</gene>